<organism evidence="1 2">
    <name type="scientific">Marinobacter salinus</name>
    <dbReference type="NCBI Taxonomy" id="1874317"/>
    <lineage>
        <taxon>Bacteria</taxon>
        <taxon>Pseudomonadati</taxon>
        <taxon>Pseudomonadota</taxon>
        <taxon>Gammaproteobacteria</taxon>
        <taxon>Pseudomonadales</taxon>
        <taxon>Marinobacteraceae</taxon>
        <taxon>Marinobacter</taxon>
    </lineage>
</organism>
<dbReference type="InterPro" id="IPR051010">
    <property type="entry name" value="BCAA_transport"/>
</dbReference>
<dbReference type="SUPFAM" id="SSF53822">
    <property type="entry name" value="Periplasmic binding protein-like I"/>
    <property type="match status" value="1"/>
</dbReference>
<dbReference type="EMBL" id="CP017715">
    <property type="protein sequence ID" value="AOY88353.1"/>
    <property type="molecule type" value="Genomic_DNA"/>
</dbReference>
<dbReference type="Gene3D" id="3.40.50.2300">
    <property type="match status" value="2"/>
</dbReference>
<evidence type="ECO:0000313" key="1">
    <source>
        <dbReference type="EMBL" id="AOY88353.1"/>
    </source>
</evidence>
<sequence>MGFWSMISRLLLVVVLLNIPFASASEPARIVYLGMANDGFYEPQTVYTGLSLRDRKRPVDAAQVALRGTRILERALGLSFALDVILMAPDQSPVTAVREARESGALAVILDLPAEAMAAVVESEGGEGLLFNIRHREARWRAEDCAPALLHTLPSHAMLGDALAQHLKFHGWQKILLLSGSGDENRLKAEAVRQSATKFGLNIVAQREFKLTNDPRQRDLSNIALLTGGVTHDVVWLIDSEGEFGRYVPYATQSPRPIVGSEGLSAHAWHWTLERYGAPQLNQRFRREHERDMSSEDFAAWAAVRAVVTAVTELRAADPKAVADHLRSQGFAMDIYKGVRGSFRTWNGQLRQPILLATHNAVISIAPLTGFEHSVDTLDTLGVDKPQSLCRR</sequence>
<reference evidence="1 2" key="1">
    <citation type="submission" date="2016-10" db="EMBL/GenBank/DDBJ databases">
        <title>Marinobacter salinus sp. nov., a moderately halophilic bacterium isolated from a tidal flat environment.</title>
        <authorList>
            <person name="Park S.-J."/>
        </authorList>
    </citation>
    <scope>NUCLEOTIDE SEQUENCE [LARGE SCALE GENOMIC DNA]</scope>
    <source>
        <strain evidence="1 2">Hb8</strain>
    </source>
</reference>
<accession>A0A1D9GL38</accession>
<keyword evidence="2" id="KW-1185">Reference proteome</keyword>
<dbReference type="STRING" id="1874317.BKP64_09350"/>
<dbReference type="Proteomes" id="UP000177445">
    <property type="component" value="Chromosome"/>
</dbReference>
<proteinExistence type="predicted"/>
<dbReference type="PANTHER" id="PTHR30483">
    <property type="entry name" value="LEUCINE-SPECIFIC-BINDING PROTEIN"/>
    <property type="match status" value="1"/>
</dbReference>
<dbReference type="AlphaFoldDB" id="A0A1D9GL38"/>
<name>A0A1D9GL38_9GAMM</name>
<protein>
    <recommendedName>
        <fullName evidence="3">Amino acid ABC transporter substrate-binding protein</fullName>
    </recommendedName>
</protein>
<dbReference type="PANTHER" id="PTHR30483:SF6">
    <property type="entry name" value="PERIPLASMIC BINDING PROTEIN OF ABC TRANSPORTER FOR NATURAL AMINO ACIDS"/>
    <property type="match status" value="1"/>
</dbReference>
<dbReference type="KEGG" id="msq:BKP64_09350"/>
<evidence type="ECO:0008006" key="3">
    <source>
        <dbReference type="Google" id="ProtNLM"/>
    </source>
</evidence>
<gene>
    <name evidence="1" type="ORF">BKP64_09350</name>
</gene>
<evidence type="ECO:0000313" key="2">
    <source>
        <dbReference type="Proteomes" id="UP000177445"/>
    </source>
</evidence>
<dbReference type="InterPro" id="IPR028082">
    <property type="entry name" value="Peripla_BP_I"/>
</dbReference>